<dbReference type="InterPro" id="IPR008922">
    <property type="entry name" value="Di-copper_centre_dom_sf"/>
</dbReference>
<evidence type="ECO:0000256" key="3">
    <source>
        <dbReference type="SAM" id="SignalP"/>
    </source>
</evidence>
<feature type="compositionally biased region" description="Low complexity" evidence="2">
    <location>
        <begin position="103"/>
        <end position="138"/>
    </location>
</feature>
<dbReference type="PANTHER" id="PTHR11474:SF116">
    <property type="entry name" value="TYROSINASE"/>
    <property type="match status" value="1"/>
</dbReference>
<dbReference type="GO" id="GO:0016491">
    <property type="term" value="F:oxidoreductase activity"/>
    <property type="evidence" value="ECO:0007669"/>
    <property type="project" value="InterPro"/>
</dbReference>
<protein>
    <recommendedName>
        <fullName evidence="4">Tyrosinase copper-binding domain-containing protein</fullName>
    </recommendedName>
</protein>
<dbReference type="InterPro" id="IPR002227">
    <property type="entry name" value="Tyrosinase_Cu-bd"/>
</dbReference>
<dbReference type="Gene3D" id="1.10.1280.10">
    <property type="entry name" value="Di-copper center containing domain from catechol oxidase"/>
    <property type="match status" value="1"/>
</dbReference>
<comment type="caution">
    <text evidence="5">The sequence shown here is derived from an EMBL/GenBank/DDBJ whole genome shotgun (WGS) entry which is preliminary data.</text>
</comment>
<gene>
    <name evidence="5" type="ORF">BKA67DRAFT_696072</name>
</gene>
<feature type="region of interest" description="Disordered" evidence="2">
    <location>
        <begin position="91"/>
        <end position="178"/>
    </location>
</feature>
<dbReference type="RefSeq" id="XP_045952694.1">
    <property type="nucleotide sequence ID" value="XM_046109335.1"/>
</dbReference>
<sequence length="515" mass="54200">MRYSTASLYALCGAAVVSAKPCKKVYDPLPLEHFGNFTVITLEDAQAGVLRSHNGTTSKVSDYPSGGYPTGSPSSAVYSIKPGYWTSHPEAASGYTSSPTSTAAGYPSYPSSPASGHSSSPASSAGSSPSGAASSPSYTNSHVHPASSSGSGYSSPSSTSLPGNSSIPGHSSGSSLSSAAQSSTLSAASQSSTGSASSLSLTSASLSASQTLSVNIPSLTSSTAPVVSTSAAATCEKRTEWRSYSDDDKHAFSAAIKCLIDAPASGQFSHAKNRYEDIVRVHQMMVDTIHGNNIFLFWHRYYVWTLQQIMKDECGFTGAFPWWDETLDAGNFASSPIFTPEFFGSMPKSKGNKGSCITDGYFADTVCHIGPGTGFTDHCLSRAVDETLTAQASKAFVTTCNSRSNYPDMENCAELGPHAYGHNGVGSIMADVSASPSDPVFFLHHLFIDRNFWVWQNNEDAVARNTQINGCIDGQTPCTPLTLDTVLSVGGLRPDVTVRDVIDTTNGIMCYSYSY</sequence>
<dbReference type="SUPFAM" id="SSF48056">
    <property type="entry name" value="Di-copper centre-containing domain"/>
    <property type="match status" value="1"/>
</dbReference>
<dbReference type="PRINTS" id="PR00092">
    <property type="entry name" value="TYROSINASE"/>
</dbReference>
<feature type="chain" id="PRO_5040261439" description="Tyrosinase copper-binding domain-containing protein" evidence="3">
    <location>
        <begin position="20"/>
        <end position="515"/>
    </location>
</feature>
<keyword evidence="6" id="KW-1185">Reference proteome</keyword>
<dbReference type="GeneID" id="70138226"/>
<name>A0A9P8RMY0_9PEZI</name>
<keyword evidence="3" id="KW-0732">Signal</keyword>
<evidence type="ECO:0000259" key="4">
    <source>
        <dbReference type="PROSITE" id="PS00498"/>
    </source>
</evidence>
<evidence type="ECO:0000256" key="2">
    <source>
        <dbReference type="SAM" id="MobiDB-lite"/>
    </source>
</evidence>
<proteinExistence type="predicted"/>
<evidence type="ECO:0000313" key="6">
    <source>
        <dbReference type="Proteomes" id="UP000758603"/>
    </source>
</evidence>
<evidence type="ECO:0000256" key="1">
    <source>
        <dbReference type="ARBA" id="ARBA00022723"/>
    </source>
</evidence>
<dbReference type="AlphaFoldDB" id="A0A9P8RMY0"/>
<keyword evidence="1" id="KW-0479">Metal-binding</keyword>
<reference evidence="5" key="1">
    <citation type="journal article" date="2021" name="Nat. Commun.">
        <title>Genetic determinants of endophytism in the Arabidopsis root mycobiome.</title>
        <authorList>
            <person name="Mesny F."/>
            <person name="Miyauchi S."/>
            <person name="Thiergart T."/>
            <person name="Pickel B."/>
            <person name="Atanasova L."/>
            <person name="Karlsson M."/>
            <person name="Huettel B."/>
            <person name="Barry K.W."/>
            <person name="Haridas S."/>
            <person name="Chen C."/>
            <person name="Bauer D."/>
            <person name="Andreopoulos W."/>
            <person name="Pangilinan J."/>
            <person name="LaButti K."/>
            <person name="Riley R."/>
            <person name="Lipzen A."/>
            <person name="Clum A."/>
            <person name="Drula E."/>
            <person name="Henrissat B."/>
            <person name="Kohler A."/>
            <person name="Grigoriev I.V."/>
            <person name="Martin F.M."/>
            <person name="Hacquard S."/>
        </authorList>
    </citation>
    <scope>NUCLEOTIDE SEQUENCE</scope>
    <source>
        <strain evidence="5">MPI-SDFR-AT-0073</strain>
    </source>
</reference>
<feature type="signal peptide" evidence="3">
    <location>
        <begin position="1"/>
        <end position="19"/>
    </location>
</feature>
<accession>A0A9P8RMY0</accession>
<dbReference type="Pfam" id="PF00264">
    <property type="entry name" value="Tyrosinase"/>
    <property type="match status" value="1"/>
</dbReference>
<dbReference type="PANTHER" id="PTHR11474">
    <property type="entry name" value="TYROSINASE FAMILY MEMBER"/>
    <property type="match status" value="1"/>
</dbReference>
<evidence type="ECO:0000313" key="5">
    <source>
        <dbReference type="EMBL" id="KAH6646180.1"/>
    </source>
</evidence>
<feature type="domain" description="Tyrosinase copper-binding" evidence="4">
    <location>
        <begin position="438"/>
        <end position="449"/>
    </location>
</feature>
<dbReference type="GO" id="GO:0046872">
    <property type="term" value="F:metal ion binding"/>
    <property type="evidence" value="ECO:0007669"/>
    <property type="project" value="UniProtKB-KW"/>
</dbReference>
<dbReference type="PROSITE" id="PS00498">
    <property type="entry name" value="TYROSINASE_2"/>
    <property type="match status" value="1"/>
</dbReference>
<dbReference type="EMBL" id="JAGPXC010000010">
    <property type="protein sequence ID" value="KAH6646180.1"/>
    <property type="molecule type" value="Genomic_DNA"/>
</dbReference>
<dbReference type="Proteomes" id="UP000758603">
    <property type="component" value="Unassembled WGS sequence"/>
</dbReference>
<feature type="compositionally biased region" description="Low complexity" evidence="2">
    <location>
        <begin position="145"/>
        <end position="178"/>
    </location>
</feature>
<dbReference type="InterPro" id="IPR050316">
    <property type="entry name" value="Tyrosinase/Hemocyanin"/>
</dbReference>
<organism evidence="5 6">
    <name type="scientific">Truncatella angustata</name>
    <dbReference type="NCBI Taxonomy" id="152316"/>
    <lineage>
        <taxon>Eukaryota</taxon>
        <taxon>Fungi</taxon>
        <taxon>Dikarya</taxon>
        <taxon>Ascomycota</taxon>
        <taxon>Pezizomycotina</taxon>
        <taxon>Sordariomycetes</taxon>
        <taxon>Xylariomycetidae</taxon>
        <taxon>Amphisphaeriales</taxon>
        <taxon>Sporocadaceae</taxon>
        <taxon>Truncatella</taxon>
    </lineage>
</organism>
<dbReference type="OrthoDB" id="6132182at2759"/>